<keyword evidence="2" id="KW-1185">Reference proteome</keyword>
<organism evidence="1 2">
    <name type="scientific">Karstenula rhodostoma CBS 690.94</name>
    <dbReference type="NCBI Taxonomy" id="1392251"/>
    <lineage>
        <taxon>Eukaryota</taxon>
        <taxon>Fungi</taxon>
        <taxon>Dikarya</taxon>
        <taxon>Ascomycota</taxon>
        <taxon>Pezizomycotina</taxon>
        <taxon>Dothideomycetes</taxon>
        <taxon>Pleosporomycetidae</taxon>
        <taxon>Pleosporales</taxon>
        <taxon>Massarineae</taxon>
        <taxon>Didymosphaeriaceae</taxon>
        <taxon>Karstenula</taxon>
    </lineage>
</organism>
<dbReference type="OrthoDB" id="3791698at2759"/>
<dbReference type="Proteomes" id="UP000799764">
    <property type="component" value="Unassembled WGS sequence"/>
</dbReference>
<proteinExistence type="predicted"/>
<evidence type="ECO:0000313" key="2">
    <source>
        <dbReference type="Proteomes" id="UP000799764"/>
    </source>
</evidence>
<sequence length="228" mass="25574">MPFCTVCSVPFNGRGSHCAHHKTYYGASDSNAINYRTRTLLHDSHRPRKPLQIGFRGSHDALVPYRPYASSNSLALAGFDPEPSHDYEGFSYKHDGDPVLSSLKPLGYAFEQLSSMHAVTQLTYSVDAHGTRSVTATANPEREQCTNCGAFFADFHRLKGHYADYPVQCDVHGVCLRLDDVLVHADEERHERCFVRGCRSVYRLEGGWKGSVVEGHVRGIHRREGIYC</sequence>
<name>A0A9P4UIT3_9PLEO</name>
<gene>
    <name evidence="1" type="ORF">P171DRAFT_401055</name>
</gene>
<dbReference type="EMBL" id="MU001492">
    <property type="protein sequence ID" value="KAF2451490.1"/>
    <property type="molecule type" value="Genomic_DNA"/>
</dbReference>
<accession>A0A9P4UIT3</accession>
<protein>
    <submittedName>
        <fullName evidence="1">Uncharacterized protein</fullName>
    </submittedName>
</protein>
<dbReference type="AlphaFoldDB" id="A0A9P4UIT3"/>
<reference evidence="1" key="1">
    <citation type="journal article" date="2020" name="Stud. Mycol.">
        <title>101 Dothideomycetes genomes: a test case for predicting lifestyles and emergence of pathogens.</title>
        <authorList>
            <person name="Haridas S."/>
            <person name="Albert R."/>
            <person name="Binder M."/>
            <person name="Bloem J."/>
            <person name="Labutti K."/>
            <person name="Salamov A."/>
            <person name="Andreopoulos B."/>
            <person name="Baker S."/>
            <person name="Barry K."/>
            <person name="Bills G."/>
            <person name="Bluhm B."/>
            <person name="Cannon C."/>
            <person name="Castanera R."/>
            <person name="Culley D."/>
            <person name="Daum C."/>
            <person name="Ezra D."/>
            <person name="Gonzalez J."/>
            <person name="Henrissat B."/>
            <person name="Kuo A."/>
            <person name="Liang C."/>
            <person name="Lipzen A."/>
            <person name="Lutzoni F."/>
            <person name="Magnuson J."/>
            <person name="Mondo S."/>
            <person name="Nolan M."/>
            <person name="Ohm R."/>
            <person name="Pangilinan J."/>
            <person name="Park H.-J."/>
            <person name="Ramirez L."/>
            <person name="Alfaro M."/>
            <person name="Sun H."/>
            <person name="Tritt A."/>
            <person name="Yoshinaga Y."/>
            <person name="Zwiers L.-H."/>
            <person name="Turgeon B."/>
            <person name="Goodwin S."/>
            <person name="Spatafora J."/>
            <person name="Crous P."/>
            <person name="Grigoriev I."/>
        </authorList>
    </citation>
    <scope>NUCLEOTIDE SEQUENCE</scope>
    <source>
        <strain evidence="1">CBS 690.94</strain>
    </source>
</reference>
<comment type="caution">
    <text evidence="1">The sequence shown here is derived from an EMBL/GenBank/DDBJ whole genome shotgun (WGS) entry which is preliminary data.</text>
</comment>
<evidence type="ECO:0000313" key="1">
    <source>
        <dbReference type="EMBL" id="KAF2451490.1"/>
    </source>
</evidence>